<keyword evidence="1" id="KW-1133">Transmembrane helix</keyword>
<dbReference type="InterPro" id="IPR003675">
    <property type="entry name" value="Rce1/LyrA-like_dom"/>
</dbReference>
<protein>
    <submittedName>
        <fullName evidence="3">CAAX amino terminal protease self-immunity</fullName>
    </submittedName>
</protein>
<keyword evidence="1" id="KW-0812">Transmembrane</keyword>
<name>A0A0P1IJW6_9RHOB</name>
<evidence type="ECO:0000259" key="2">
    <source>
        <dbReference type="Pfam" id="PF02517"/>
    </source>
</evidence>
<keyword evidence="3" id="KW-0645">Protease</keyword>
<evidence type="ECO:0000313" key="4">
    <source>
        <dbReference type="Proteomes" id="UP000051260"/>
    </source>
</evidence>
<feature type="transmembrane region" description="Helical" evidence="1">
    <location>
        <begin position="197"/>
        <end position="219"/>
    </location>
</feature>
<dbReference type="GO" id="GO:0080120">
    <property type="term" value="P:CAAX-box protein maturation"/>
    <property type="evidence" value="ECO:0007669"/>
    <property type="project" value="UniProtKB-ARBA"/>
</dbReference>
<dbReference type="PANTHER" id="PTHR36435:SF1">
    <property type="entry name" value="CAAX AMINO TERMINAL PROTEASE FAMILY PROTEIN"/>
    <property type="match status" value="1"/>
</dbReference>
<evidence type="ECO:0000256" key="1">
    <source>
        <dbReference type="SAM" id="Phobius"/>
    </source>
</evidence>
<feature type="transmembrane region" description="Helical" evidence="1">
    <location>
        <begin position="125"/>
        <end position="143"/>
    </location>
</feature>
<gene>
    <name evidence="3" type="ORF">RUE5091_04149</name>
</gene>
<evidence type="ECO:0000313" key="3">
    <source>
        <dbReference type="EMBL" id="CUK17640.1"/>
    </source>
</evidence>
<feature type="transmembrane region" description="Helical" evidence="1">
    <location>
        <begin position="155"/>
        <end position="177"/>
    </location>
</feature>
<dbReference type="GO" id="GO:0004175">
    <property type="term" value="F:endopeptidase activity"/>
    <property type="evidence" value="ECO:0007669"/>
    <property type="project" value="UniProtKB-ARBA"/>
</dbReference>
<sequence>MKHLRLWVADRSILFVLLLLAIYFAIISSPALFSGNAFGGDVSHTFQTIDLSQLRPEYFLSGSIVVVLLLIGWSKSARLTSTPHWSGVWAPVIYALFTLVLLGVAIKINSTKGVDVVSVLKTVPWGSFILLVLLIGLFEECLFRGAVFHGFELNYGPLVAALVSSVLFGAMHFINWVTGEALGSTFDQIIQAGMSGLLYVGITLRMNSIWFGVVTHAIWDGVINISGKLDAAAIVLGSEETVTIEASSTGDAAAASAGIISLLVKYFQPLFGVFVLWSWWRQSKRPTATAQTFEK</sequence>
<dbReference type="Proteomes" id="UP000051260">
    <property type="component" value="Unassembled WGS sequence"/>
</dbReference>
<organism evidence="3 4">
    <name type="scientific">Ruegeria denitrificans</name>
    <dbReference type="NCBI Taxonomy" id="1715692"/>
    <lineage>
        <taxon>Bacteria</taxon>
        <taxon>Pseudomonadati</taxon>
        <taxon>Pseudomonadota</taxon>
        <taxon>Alphaproteobacteria</taxon>
        <taxon>Rhodobacterales</taxon>
        <taxon>Roseobacteraceae</taxon>
        <taxon>Ruegeria</taxon>
    </lineage>
</organism>
<dbReference type="EMBL" id="CYUD01000017">
    <property type="protein sequence ID" value="CUK17640.1"/>
    <property type="molecule type" value="Genomic_DNA"/>
</dbReference>
<dbReference type="GO" id="GO:0006508">
    <property type="term" value="P:proteolysis"/>
    <property type="evidence" value="ECO:0007669"/>
    <property type="project" value="UniProtKB-KW"/>
</dbReference>
<dbReference type="AlphaFoldDB" id="A0A0P1IJW6"/>
<reference evidence="4" key="1">
    <citation type="submission" date="2015-09" db="EMBL/GenBank/DDBJ databases">
        <authorList>
            <person name="Rodrigo-Torres L."/>
            <person name="Arahal D.R."/>
        </authorList>
    </citation>
    <scope>NUCLEOTIDE SEQUENCE [LARGE SCALE GENOMIC DNA]</scope>
    <source>
        <strain evidence="4">CECT 5091</strain>
    </source>
</reference>
<keyword evidence="4" id="KW-1185">Reference proteome</keyword>
<keyword evidence="1" id="KW-0472">Membrane</keyword>
<feature type="domain" description="CAAX prenyl protease 2/Lysostaphin resistance protein A-like" evidence="2">
    <location>
        <begin position="124"/>
        <end position="221"/>
    </location>
</feature>
<feature type="transmembrane region" description="Helical" evidence="1">
    <location>
        <begin position="12"/>
        <end position="38"/>
    </location>
</feature>
<keyword evidence="3" id="KW-0378">Hydrolase</keyword>
<dbReference type="STRING" id="1715692.RUE5091_04149"/>
<dbReference type="PANTHER" id="PTHR36435">
    <property type="entry name" value="SLR1288 PROTEIN"/>
    <property type="match status" value="1"/>
</dbReference>
<accession>A0A0P1IJW6</accession>
<dbReference type="InterPro" id="IPR052710">
    <property type="entry name" value="CAAX_protease"/>
</dbReference>
<proteinExistence type="predicted"/>
<dbReference type="Pfam" id="PF02517">
    <property type="entry name" value="Rce1-like"/>
    <property type="match status" value="1"/>
</dbReference>
<feature type="transmembrane region" description="Helical" evidence="1">
    <location>
        <begin position="86"/>
        <end position="105"/>
    </location>
</feature>